<reference evidence="2 3" key="1">
    <citation type="submission" date="2024-05" db="EMBL/GenBank/DDBJ databases">
        <title>A draft genome resource for the thread blight pathogen Marasmius tenuissimus strain MS-2.</title>
        <authorList>
            <person name="Yulfo-Soto G.E."/>
            <person name="Baruah I.K."/>
            <person name="Amoako-Attah I."/>
            <person name="Bukari Y."/>
            <person name="Meinhardt L.W."/>
            <person name="Bailey B.A."/>
            <person name="Cohen S.P."/>
        </authorList>
    </citation>
    <scope>NUCLEOTIDE SEQUENCE [LARGE SCALE GENOMIC DNA]</scope>
    <source>
        <strain evidence="2 3">MS-2</strain>
    </source>
</reference>
<evidence type="ECO:0008006" key="4">
    <source>
        <dbReference type="Google" id="ProtNLM"/>
    </source>
</evidence>
<dbReference type="Proteomes" id="UP001437256">
    <property type="component" value="Unassembled WGS sequence"/>
</dbReference>
<evidence type="ECO:0000256" key="1">
    <source>
        <dbReference type="ARBA" id="ARBA00023002"/>
    </source>
</evidence>
<sequence>MKFSQEVFNHYQTKGMPPAVEGVSLTGQVVILTGANTGLGFEAAKHFATRGPAKLILVCRNEQRGQDAVNRLKTATGFEHVELWTTDLSSFESVKSVKDKIDQLDRLDILVENAGVALNTHEVTKDGWETTLQVNVLSTALRIILHLPKLVETAKKFPDTVPRIVYVTSGAHYIRTISPEAIDASNTLKVINDDFEGVKDKRYSESKLLAQSFMRALQTHLPTVTCCSVNPGFCESDLCRHVTGERAETIRKMKAESAYTSEEGSRQLLYAAIGERDKEDQVRGSYLGYSEISECSDFLLGEEGQKLEAKLWKEILEVAGSVDDGVKELIKKYLS</sequence>
<gene>
    <name evidence="2" type="ORF">AAF712_008034</name>
</gene>
<proteinExistence type="predicted"/>
<name>A0ABR2ZTN1_9AGAR</name>
<evidence type="ECO:0000313" key="2">
    <source>
        <dbReference type="EMBL" id="KAL0065040.1"/>
    </source>
</evidence>
<dbReference type="Pfam" id="PF00106">
    <property type="entry name" value="adh_short"/>
    <property type="match status" value="1"/>
</dbReference>
<protein>
    <recommendedName>
        <fullName evidence="4">NAD(P)-binding protein</fullName>
    </recommendedName>
</protein>
<comment type="caution">
    <text evidence="2">The sequence shown here is derived from an EMBL/GenBank/DDBJ whole genome shotgun (WGS) entry which is preliminary data.</text>
</comment>
<accession>A0ABR2ZTN1</accession>
<organism evidence="2 3">
    <name type="scientific">Marasmius tenuissimus</name>
    <dbReference type="NCBI Taxonomy" id="585030"/>
    <lineage>
        <taxon>Eukaryota</taxon>
        <taxon>Fungi</taxon>
        <taxon>Dikarya</taxon>
        <taxon>Basidiomycota</taxon>
        <taxon>Agaricomycotina</taxon>
        <taxon>Agaricomycetes</taxon>
        <taxon>Agaricomycetidae</taxon>
        <taxon>Agaricales</taxon>
        <taxon>Marasmiineae</taxon>
        <taxon>Marasmiaceae</taxon>
        <taxon>Marasmius</taxon>
    </lineage>
</organism>
<evidence type="ECO:0000313" key="3">
    <source>
        <dbReference type="Proteomes" id="UP001437256"/>
    </source>
</evidence>
<dbReference type="PANTHER" id="PTHR43157:SF31">
    <property type="entry name" value="PHOSPHATIDYLINOSITOL-GLYCAN BIOSYNTHESIS CLASS F PROTEIN"/>
    <property type="match status" value="1"/>
</dbReference>
<dbReference type="EMBL" id="JBBXMP010000053">
    <property type="protein sequence ID" value="KAL0065040.1"/>
    <property type="molecule type" value="Genomic_DNA"/>
</dbReference>
<dbReference type="Gene3D" id="3.40.50.720">
    <property type="entry name" value="NAD(P)-binding Rossmann-like Domain"/>
    <property type="match status" value="1"/>
</dbReference>
<dbReference type="InterPro" id="IPR036291">
    <property type="entry name" value="NAD(P)-bd_dom_sf"/>
</dbReference>
<dbReference type="InterPro" id="IPR002347">
    <property type="entry name" value="SDR_fam"/>
</dbReference>
<keyword evidence="1" id="KW-0560">Oxidoreductase</keyword>
<dbReference type="PANTHER" id="PTHR43157">
    <property type="entry name" value="PHOSPHATIDYLINOSITOL-GLYCAN BIOSYNTHESIS CLASS F PROTEIN-RELATED"/>
    <property type="match status" value="1"/>
</dbReference>
<keyword evidence="3" id="KW-1185">Reference proteome</keyword>
<dbReference type="SUPFAM" id="SSF51735">
    <property type="entry name" value="NAD(P)-binding Rossmann-fold domains"/>
    <property type="match status" value="1"/>
</dbReference>
<dbReference type="PRINTS" id="PR00081">
    <property type="entry name" value="GDHRDH"/>
</dbReference>